<accession>A0A0X2NJI4</accession>
<dbReference type="InterPro" id="IPR009050">
    <property type="entry name" value="Globin-like_sf"/>
</dbReference>
<dbReference type="AlphaFoldDB" id="A0A0X2NJI4"/>
<protein>
    <submittedName>
        <fullName evidence="7">Truncated hemoglobins</fullName>
    </submittedName>
</protein>
<dbReference type="EMBL" id="FAUH01000005">
    <property type="protein sequence ID" value="CUU65614.1"/>
    <property type="molecule type" value="Genomic_DNA"/>
</dbReference>
<organism evidence="7 8">
    <name type="scientific">Corynebacterium variabile</name>
    <dbReference type="NCBI Taxonomy" id="1727"/>
    <lineage>
        <taxon>Bacteria</taxon>
        <taxon>Bacillati</taxon>
        <taxon>Actinomycetota</taxon>
        <taxon>Actinomycetes</taxon>
        <taxon>Mycobacteriales</taxon>
        <taxon>Corynebacteriaceae</taxon>
        <taxon>Corynebacterium</taxon>
    </lineage>
</organism>
<keyword evidence="1" id="KW-0813">Transport</keyword>
<dbReference type="InterPro" id="IPR012292">
    <property type="entry name" value="Globin/Proto"/>
</dbReference>
<dbReference type="GO" id="GO:0020037">
    <property type="term" value="F:heme binding"/>
    <property type="evidence" value="ECO:0007669"/>
    <property type="project" value="InterPro"/>
</dbReference>
<evidence type="ECO:0000256" key="3">
    <source>
        <dbReference type="ARBA" id="ARBA00022723"/>
    </source>
</evidence>
<keyword evidence="4" id="KW-0408">Iron</keyword>
<evidence type="ECO:0000313" key="8">
    <source>
        <dbReference type="Proteomes" id="UP000182498"/>
    </source>
</evidence>
<dbReference type="CDD" id="cd14771">
    <property type="entry name" value="TrHb2_Mt-trHbO-like_O"/>
    <property type="match status" value="1"/>
</dbReference>
<dbReference type="Pfam" id="PF01152">
    <property type="entry name" value="Bac_globin"/>
    <property type="match status" value="1"/>
</dbReference>
<evidence type="ECO:0000256" key="1">
    <source>
        <dbReference type="ARBA" id="ARBA00022448"/>
    </source>
</evidence>
<dbReference type="OrthoDB" id="9790913at2"/>
<dbReference type="GO" id="GO:0046872">
    <property type="term" value="F:metal ion binding"/>
    <property type="evidence" value="ECO:0007669"/>
    <property type="project" value="UniProtKB-KW"/>
</dbReference>
<dbReference type="SUPFAM" id="SSF46458">
    <property type="entry name" value="Globin-like"/>
    <property type="match status" value="1"/>
</dbReference>
<feature type="compositionally biased region" description="Low complexity" evidence="6">
    <location>
        <begin position="15"/>
        <end position="29"/>
    </location>
</feature>
<keyword evidence="2" id="KW-0349">Heme</keyword>
<keyword evidence="3" id="KW-0479">Metal-binding</keyword>
<proteinExistence type="inferred from homology"/>
<sequence length="154" mass="17622">MTIPISPVPGEPRRQPQQAAQPAQPAQPQAQSLYDLIGEDTFRKIVHEFYLRVPNDPVLGPMYPADDLDGAEDRLRWFLVQYWGGPQTFNEQRGHPRLRMRHVHFAVTPEAREHWLTIMADALGTVSDNELPGPAREAVWDHMVRVADMLINRP</sequence>
<keyword evidence="8" id="KW-1185">Reference proteome</keyword>
<dbReference type="InterPro" id="IPR001486">
    <property type="entry name" value="Hemoglobin_trunc"/>
</dbReference>
<dbReference type="GO" id="GO:0005344">
    <property type="term" value="F:oxygen carrier activity"/>
    <property type="evidence" value="ECO:0007669"/>
    <property type="project" value="InterPro"/>
</dbReference>
<dbReference type="RefSeq" id="WP_082796410.1">
    <property type="nucleotide sequence ID" value="NZ_DAMBGI010000028.1"/>
</dbReference>
<evidence type="ECO:0000313" key="7">
    <source>
        <dbReference type="EMBL" id="CUU65614.1"/>
    </source>
</evidence>
<evidence type="ECO:0000256" key="6">
    <source>
        <dbReference type="SAM" id="MobiDB-lite"/>
    </source>
</evidence>
<dbReference type="PANTHER" id="PTHR47366">
    <property type="entry name" value="TWO-ON-TWO HEMOGLOBIN-3"/>
    <property type="match status" value="1"/>
</dbReference>
<dbReference type="Gene3D" id="1.10.490.10">
    <property type="entry name" value="Globins"/>
    <property type="match status" value="1"/>
</dbReference>
<feature type="region of interest" description="Disordered" evidence="6">
    <location>
        <begin position="1"/>
        <end position="29"/>
    </location>
</feature>
<comment type="similarity">
    <text evidence="5">Belongs to the truncated hemoglobin family. Group II subfamily.</text>
</comment>
<gene>
    <name evidence="7" type="ORF">CVAR292_00944</name>
</gene>
<reference evidence="8" key="1">
    <citation type="submission" date="2015-11" db="EMBL/GenBank/DDBJ databases">
        <authorList>
            <person name="Dugat-Bony E."/>
        </authorList>
    </citation>
    <scope>NUCLEOTIDE SEQUENCE [LARGE SCALE GENOMIC DNA]</scope>
    <source>
        <strain evidence="8">Mu292</strain>
    </source>
</reference>
<evidence type="ECO:0000256" key="5">
    <source>
        <dbReference type="ARBA" id="ARBA00034496"/>
    </source>
</evidence>
<dbReference type="GO" id="GO:0019825">
    <property type="term" value="F:oxygen binding"/>
    <property type="evidence" value="ECO:0007669"/>
    <property type="project" value="InterPro"/>
</dbReference>
<dbReference type="InterPro" id="IPR044203">
    <property type="entry name" value="GlbO/GLB3-like"/>
</dbReference>
<dbReference type="Proteomes" id="UP000182498">
    <property type="component" value="Unassembled WGS sequence"/>
</dbReference>
<evidence type="ECO:0000256" key="2">
    <source>
        <dbReference type="ARBA" id="ARBA00022617"/>
    </source>
</evidence>
<evidence type="ECO:0000256" key="4">
    <source>
        <dbReference type="ARBA" id="ARBA00023004"/>
    </source>
</evidence>
<name>A0A0X2NJI4_9CORY</name>
<feature type="compositionally biased region" description="Pro residues" evidence="6">
    <location>
        <begin position="1"/>
        <end position="10"/>
    </location>
</feature>
<dbReference type="PANTHER" id="PTHR47366:SF1">
    <property type="entry name" value="TWO-ON-TWO HEMOGLOBIN-3"/>
    <property type="match status" value="1"/>
</dbReference>